<evidence type="ECO:0000313" key="7">
    <source>
        <dbReference type="Proteomes" id="UP000001593"/>
    </source>
</evidence>
<dbReference type="InParanoid" id="A7RUQ1"/>
<dbReference type="PROSITE" id="PS50026">
    <property type="entry name" value="EGF_3"/>
    <property type="match status" value="2"/>
</dbReference>
<keyword evidence="2" id="KW-1015">Disulfide bond</keyword>
<dbReference type="PANTHER" id="PTHR24033">
    <property type="entry name" value="EGF-LIKE DOMAIN-CONTAINING PROTEIN"/>
    <property type="match status" value="1"/>
</dbReference>
<feature type="disulfide bond" evidence="2">
    <location>
        <begin position="155"/>
        <end position="164"/>
    </location>
</feature>
<dbReference type="SMART" id="SM00181">
    <property type="entry name" value="EGF"/>
    <property type="match status" value="3"/>
</dbReference>
<dbReference type="AlphaFoldDB" id="A7RUQ1"/>
<keyword evidence="4" id="KW-0472">Membrane</keyword>
<dbReference type="EMBL" id="DS469541">
    <property type="protein sequence ID" value="EDO44736.1"/>
    <property type="molecule type" value="Genomic_DNA"/>
</dbReference>
<keyword evidence="7" id="KW-1185">Reference proteome</keyword>
<dbReference type="InterPro" id="IPR051830">
    <property type="entry name" value="NOTCH_homolog"/>
</dbReference>
<feature type="transmembrane region" description="Helical" evidence="4">
    <location>
        <begin position="617"/>
        <end position="638"/>
    </location>
</feature>
<feature type="domain" description="EGF-like" evidence="5">
    <location>
        <begin position="199"/>
        <end position="232"/>
    </location>
</feature>
<evidence type="ECO:0000256" key="3">
    <source>
        <dbReference type="SAM" id="Coils"/>
    </source>
</evidence>
<dbReference type="HOGENOM" id="CLU_410113_0_0_1"/>
<comment type="caution">
    <text evidence="2">Lacks conserved residue(s) required for the propagation of feature annotation.</text>
</comment>
<organism evidence="6 7">
    <name type="scientific">Nematostella vectensis</name>
    <name type="common">Starlet sea anemone</name>
    <dbReference type="NCBI Taxonomy" id="45351"/>
    <lineage>
        <taxon>Eukaryota</taxon>
        <taxon>Metazoa</taxon>
        <taxon>Cnidaria</taxon>
        <taxon>Anthozoa</taxon>
        <taxon>Hexacorallia</taxon>
        <taxon>Actiniaria</taxon>
        <taxon>Edwardsiidae</taxon>
        <taxon>Nematostella</taxon>
    </lineage>
</organism>
<keyword evidence="4" id="KW-1133">Transmembrane helix</keyword>
<reference evidence="6 7" key="1">
    <citation type="journal article" date="2007" name="Science">
        <title>Sea anemone genome reveals ancestral eumetazoan gene repertoire and genomic organization.</title>
        <authorList>
            <person name="Putnam N.H."/>
            <person name="Srivastava M."/>
            <person name="Hellsten U."/>
            <person name="Dirks B."/>
            <person name="Chapman J."/>
            <person name="Salamov A."/>
            <person name="Terry A."/>
            <person name="Shapiro H."/>
            <person name="Lindquist E."/>
            <person name="Kapitonov V.V."/>
            <person name="Jurka J."/>
            <person name="Genikhovich G."/>
            <person name="Grigoriev I.V."/>
            <person name="Lucas S.M."/>
            <person name="Steele R.E."/>
            <person name="Finnerty J.R."/>
            <person name="Technau U."/>
            <person name="Martindale M.Q."/>
            <person name="Rokhsar D.S."/>
        </authorList>
    </citation>
    <scope>NUCLEOTIDE SEQUENCE [LARGE SCALE GENOMIC DNA]</scope>
    <source>
        <strain evidence="7">CH2 X CH6</strain>
    </source>
</reference>
<gene>
    <name evidence="6" type="ORF">NEMVEDRAFT_v1g240820</name>
</gene>
<protein>
    <recommendedName>
        <fullName evidence="5">EGF-like domain-containing protein</fullName>
    </recommendedName>
</protein>
<dbReference type="PANTHER" id="PTHR24033:SF151">
    <property type="entry name" value="NOTCH 2"/>
    <property type="match status" value="1"/>
</dbReference>
<evidence type="ECO:0000313" key="6">
    <source>
        <dbReference type="EMBL" id="EDO44736.1"/>
    </source>
</evidence>
<keyword evidence="3" id="KW-0175">Coiled coil</keyword>
<evidence type="ECO:0000259" key="5">
    <source>
        <dbReference type="PROSITE" id="PS50026"/>
    </source>
</evidence>
<sequence>MSNRIEFQYTQNLRTCLIVFGTKEKSLSAPRMLKPILICLAFAAFAIRGVLSLCDPYTQCFGHGDYNAATQTCKCYTAAVINVHWGPYTGECCESIGCTNPNSTCKHGACAIDGTSCERCQTGWTGANCDNVTACFPWLACAHGRCTKSRFRCECDPGWHGDLCDRAMCNVPCHFGACPHDPNKCECYSNYYSPETGCDRAYCAPDWKCLNNGFCVDSRHCKCPDHYTGNPTIRQGPATTVPRWVARARQAQTRAHAGRVIQAPRARYRNVTGVAMGRAKSAPGKSRVHAIMAGSTTLATPASLPVGAHALRSGNALSHACTELALATLLSASAVRLTPVHSATPSSVRNAVRRRHVTARQDIRAAALTGTTTAALSSLVSMATPLYIPHGSVHGYSSTSGTISPSLIEDIDKALEELSMFGDNFEEEIAIEKHECLKTEEEQELERRIKEKLTKVDEHEIHKILQEKLAADIRKIYEEATQKQRDIKKSDSEGIPVYDLAVREYDRYAVGRGGIMASSCDSPVTLQTRDKQIWGAMARPQFSFERGMTASAEERKEKEVRGWAGCCVIGMEMDRQRKLEGGAACRMMDMHKGVGGMRLLIGRAGGSAKDPETSGSAGLIAGCVVAGACLVAILALALNKYRKRQPYKGLDGDYLVAESPRRYAGVGGRM</sequence>
<dbReference type="Gene3D" id="2.10.25.10">
    <property type="entry name" value="Laminin"/>
    <property type="match status" value="2"/>
</dbReference>
<dbReference type="eggNOG" id="KOG1217">
    <property type="taxonomic scope" value="Eukaryota"/>
</dbReference>
<evidence type="ECO:0000256" key="4">
    <source>
        <dbReference type="SAM" id="Phobius"/>
    </source>
</evidence>
<dbReference type="PROSITE" id="PS00022">
    <property type="entry name" value="EGF_1"/>
    <property type="match status" value="1"/>
</dbReference>
<feature type="coiled-coil region" evidence="3">
    <location>
        <begin position="431"/>
        <end position="462"/>
    </location>
</feature>
<evidence type="ECO:0000256" key="2">
    <source>
        <dbReference type="PROSITE-ProRule" id="PRU00076"/>
    </source>
</evidence>
<proteinExistence type="inferred from homology"/>
<dbReference type="PROSITE" id="PS01186">
    <property type="entry name" value="EGF_2"/>
    <property type="match status" value="1"/>
</dbReference>
<keyword evidence="4" id="KW-0812">Transmembrane</keyword>
<feature type="domain" description="EGF-like" evidence="5">
    <location>
        <begin position="131"/>
        <end position="165"/>
    </location>
</feature>
<accession>A7RUQ1</accession>
<keyword evidence="2" id="KW-0245">EGF-like domain</keyword>
<comment type="similarity">
    <text evidence="1">Belongs to the EGF domain peptide family.</text>
</comment>
<evidence type="ECO:0000256" key="1">
    <source>
        <dbReference type="ARBA" id="ARBA00006373"/>
    </source>
</evidence>
<name>A7RUQ1_NEMVE</name>
<dbReference type="InterPro" id="IPR000742">
    <property type="entry name" value="EGF"/>
</dbReference>
<dbReference type="Proteomes" id="UP000001593">
    <property type="component" value="Unassembled WGS sequence"/>
</dbReference>